<proteinExistence type="predicted"/>
<evidence type="ECO:0000313" key="1">
    <source>
        <dbReference type="EMBL" id="KDR76566.1"/>
    </source>
</evidence>
<sequence>MGPRFYLPQDILWYTFYFIVQPPVNCTRNASEHSALISLRHLSHVCASWRGLLLASSSLWGMAIELDNLSQRTCHWRNEVLRRTGKSLLNIRCHIGSGALGVLDHFLASLLDEHWPRIRNLDIKLSGLGADKFMKEAISAFQKIPASSHSSSSSTMMSRICLYFSSLSA</sequence>
<name>A0A067T0A9_GALM3</name>
<dbReference type="Proteomes" id="UP000027222">
    <property type="component" value="Unassembled WGS sequence"/>
</dbReference>
<dbReference type="AlphaFoldDB" id="A0A067T0A9"/>
<gene>
    <name evidence="1" type="ORF">GALMADRAFT_450883</name>
</gene>
<protein>
    <recommendedName>
        <fullName evidence="3">F-box domain-containing protein</fullName>
    </recommendedName>
</protein>
<accession>A0A067T0A9</accession>
<dbReference type="HOGENOM" id="CLU_1578622_0_0_1"/>
<reference evidence="2" key="1">
    <citation type="journal article" date="2014" name="Proc. Natl. Acad. Sci. U.S.A.">
        <title>Extensive sampling of basidiomycete genomes demonstrates inadequacy of the white-rot/brown-rot paradigm for wood decay fungi.</title>
        <authorList>
            <person name="Riley R."/>
            <person name="Salamov A.A."/>
            <person name="Brown D.W."/>
            <person name="Nagy L.G."/>
            <person name="Floudas D."/>
            <person name="Held B.W."/>
            <person name="Levasseur A."/>
            <person name="Lombard V."/>
            <person name="Morin E."/>
            <person name="Otillar R."/>
            <person name="Lindquist E.A."/>
            <person name="Sun H."/>
            <person name="LaButti K.M."/>
            <person name="Schmutz J."/>
            <person name="Jabbour D."/>
            <person name="Luo H."/>
            <person name="Baker S.E."/>
            <person name="Pisabarro A.G."/>
            <person name="Walton J.D."/>
            <person name="Blanchette R.A."/>
            <person name="Henrissat B."/>
            <person name="Martin F."/>
            <person name="Cullen D."/>
            <person name="Hibbett D.S."/>
            <person name="Grigoriev I.V."/>
        </authorList>
    </citation>
    <scope>NUCLEOTIDE SEQUENCE [LARGE SCALE GENOMIC DNA]</scope>
    <source>
        <strain evidence="2">CBS 339.88</strain>
    </source>
</reference>
<organism evidence="1 2">
    <name type="scientific">Galerina marginata (strain CBS 339.88)</name>
    <dbReference type="NCBI Taxonomy" id="685588"/>
    <lineage>
        <taxon>Eukaryota</taxon>
        <taxon>Fungi</taxon>
        <taxon>Dikarya</taxon>
        <taxon>Basidiomycota</taxon>
        <taxon>Agaricomycotina</taxon>
        <taxon>Agaricomycetes</taxon>
        <taxon>Agaricomycetidae</taxon>
        <taxon>Agaricales</taxon>
        <taxon>Agaricineae</taxon>
        <taxon>Strophariaceae</taxon>
        <taxon>Galerina</taxon>
    </lineage>
</organism>
<dbReference type="EMBL" id="KL142378">
    <property type="protein sequence ID" value="KDR76566.1"/>
    <property type="molecule type" value="Genomic_DNA"/>
</dbReference>
<evidence type="ECO:0000313" key="2">
    <source>
        <dbReference type="Proteomes" id="UP000027222"/>
    </source>
</evidence>
<dbReference type="OrthoDB" id="3045590at2759"/>
<keyword evidence="2" id="KW-1185">Reference proteome</keyword>
<evidence type="ECO:0008006" key="3">
    <source>
        <dbReference type="Google" id="ProtNLM"/>
    </source>
</evidence>